<protein>
    <submittedName>
        <fullName evidence="1">Uncharacterized protein</fullName>
    </submittedName>
</protein>
<proteinExistence type="predicted"/>
<sequence length="78" mass="9140">MSEKQVWEIIKDFNCADLNIVLEPAIAVWNSQQVPIDKLQKRVNQASQMLQDWSDQTYRDDAEQLIGELRDVLRGEHE</sequence>
<evidence type="ECO:0000313" key="2">
    <source>
        <dbReference type="Proteomes" id="UP001278188"/>
    </source>
</evidence>
<dbReference type="Proteomes" id="UP001278188">
    <property type="component" value="Unassembled WGS sequence"/>
</dbReference>
<evidence type="ECO:0000313" key="1">
    <source>
        <dbReference type="EMBL" id="MDV2468877.1"/>
    </source>
</evidence>
<dbReference type="RefSeq" id="WP_317083257.1">
    <property type="nucleotide sequence ID" value="NZ_JASVDY010000002.1"/>
</dbReference>
<name>A0ABU3WEY6_9GAMM</name>
<gene>
    <name evidence="1" type="ORF">QR674_07755</name>
</gene>
<comment type="caution">
    <text evidence="1">The sequence shown here is derived from an EMBL/GenBank/DDBJ whole genome shotgun (WGS) entry which is preliminary data.</text>
</comment>
<accession>A0ABU3WEY6</accession>
<keyword evidence="2" id="KW-1185">Reference proteome</keyword>
<reference evidence="1 2" key="1">
    <citation type="submission" date="2023-06" db="EMBL/GenBank/DDBJ databases">
        <title>Genomic Analysis of Acinetobacter Strains Recovered from South Australian Aquatic Samples provides Insights into the Circulation of Antibiotic Resistance determinants in the Environment.</title>
        <authorList>
            <person name="Tobin L."/>
            <person name="Jarocki V.M."/>
            <person name="Kenyon J."/>
            <person name="Drigo B."/>
            <person name="Donner E."/>
            <person name="Djordjevic S.P."/>
            <person name="Hamidian M."/>
        </authorList>
    </citation>
    <scope>NUCLEOTIDE SEQUENCE [LARGE SCALE GENOMIC DNA]</scope>
    <source>
        <strain evidence="1 2">SAAc652</strain>
    </source>
</reference>
<dbReference type="EMBL" id="JASVDY010000002">
    <property type="protein sequence ID" value="MDV2468877.1"/>
    <property type="molecule type" value="Genomic_DNA"/>
</dbReference>
<organism evidence="1 2">
    <name type="scientific">Acinetobacter chinensis</name>
    <dbReference type="NCBI Taxonomy" id="2004650"/>
    <lineage>
        <taxon>Bacteria</taxon>
        <taxon>Pseudomonadati</taxon>
        <taxon>Pseudomonadota</taxon>
        <taxon>Gammaproteobacteria</taxon>
        <taxon>Moraxellales</taxon>
        <taxon>Moraxellaceae</taxon>
        <taxon>Acinetobacter</taxon>
    </lineage>
</organism>